<reference evidence="2 3" key="1">
    <citation type="submission" date="2021-11" db="EMBL/GenBank/DDBJ databases">
        <title>Black yeast isolated from Biological Soil Crust.</title>
        <authorList>
            <person name="Kurbessoian T."/>
        </authorList>
    </citation>
    <scope>NUCLEOTIDE SEQUENCE [LARGE SCALE GENOMIC DNA]</scope>
    <source>
        <strain evidence="2 3">CCFEE 5522</strain>
    </source>
</reference>
<organism evidence="2 3">
    <name type="scientific">Oleoguttula mirabilis</name>
    <dbReference type="NCBI Taxonomy" id="1507867"/>
    <lineage>
        <taxon>Eukaryota</taxon>
        <taxon>Fungi</taxon>
        <taxon>Dikarya</taxon>
        <taxon>Ascomycota</taxon>
        <taxon>Pezizomycotina</taxon>
        <taxon>Dothideomycetes</taxon>
        <taxon>Dothideomycetidae</taxon>
        <taxon>Mycosphaerellales</taxon>
        <taxon>Teratosphaeriaceae</taxon>
        <taxon>Oleoguttula</taxon>
    </lineage>
</organism>
<protein>
    <submittedName>
        <fullName evidence="2">Uncharacterized protein</fullName>
    </submittedName>
</protein>
<dbReference type="AlphaFoldDB" id="A0AAV9JRH5"/>
<dbReference type="EMBL" id="JAVFHQ010000009">
    <property type="protein sequence ID" value="KAK4547992.1"/>
    <property type="molecule type" value="Genomic_DNA"/>
</dbReference>
<evidence type="ECO:0000256" key="1">
    <source>
        <dbReference type="SAM" id="MobiDB-lite"/>
    </source>
</evidence>
<proteinExistence type="predicted"/>
<evidence type="ECO:0000313" key="2">
    <source>
        <dbReference type="EMBL" id="KAK4547992.1"/>
    </source>
</evidence>
<name>A0AAV9JRH5_9PEZI</name>
<feature type="compositionally biased region" description="Polar residues" evidence="1">
    <location>
        <begin position="71"/>
        <end position="81"/>
    </location>
</feature>
<dbReference type="Proteomes" id="UP001324427">
    <property type="component" value="Unassembled WGS sequence"/>
</dbReference>
<comment type="caution">
    <text evidence="2">The sequence shown here is derived from an EMBL/GenBank/DDBJ whole genome shotgun (WGS) entry which is preliminary data.</text>
</comment>
<evidence type="ECO:0000313" key="3">
    <source>
        <dbReference type="Proteomes" id="UP001324427"/>
    </source>
</evidence>
<gene>
    <name evidence="2" type="ORF">LTR36_010712</name>
</gene>
<keyword evidence="3" id="KW-1185">Reference proteome</keyword>
<feature type="region of interest" description="Disordered" evidence="1">
    <location>
        <begin position="71"/>
        <end position="90"/>
    </location>
</feature>
<accession>A0AAV9JRH5</accession>
<sequence length="179" mass="19968">MPPPTQAADDATKRLYIDWAHFTNADPAASAALWPPPRSQQRLTDAVKRRLSSPEASQYALLLRLDSPTTLQRAQTTSGRNNGHRPAPLLMDTPASLASAEVLPAALGQARTAKVARPVARPDYAHLTEHSISHRRKLRAMMRKISASLGEELRKAYARFLRRRHHRTMLDGYTPYEGT</sequence>